<evidence type="ECO:0000256" key="1">
    <source>
        <dbReference type="SAM" id="MobiDB-lite"/>
    </source>
</evidence>
<evidence type="ECO:0000313" key="3">
    <source>
        <dbReference type="EMBL" id="KAL2519663.1"/>
    </source>
</evidence>
<dbReference type="Pfam" id="PF08446">
    <property type="entry name" value="PAS_2"/>
    <property type="match status" value="1"/>
</dbReference>
<reference evidence="4" key="1">
    <citation type="submission" date="2024-07" db="EMBL/GenBank/DDBJ databases">
        <title>Two chromosome-level genome assemblies of Korean endemic species Abeliophyllum distichum and Forsythia ovata (Oleaceae).</title>
        <authorList>
            <person name="Jang H."/>
        </authorList>
    </citation>
    <scope>NUCLEOTIDE SEQUENCE [LARGE SCALE GENOMIC DNA]</scope>
</reference>
<feature type="region of interest" description="Disordered" evidence="1">
    <location>
        <begin position="1"/>
        <end position="43"/>
    </location>
</feature>
<dbReference type="AlphaFoldDB" id="A0ABD1U4U8"/>
<evidence type="ECO:0000313" key="4">
    <source>
        <dbReference type="Proteomes" id="UP001604336"/>
    </source>
</evidence>
<gene>
    <name evidence="3" type="ORF">Adt_15910</name>
</gene>
<accession>A0ABD1U4U8</accession>
<dbReference type="SUPFAM" id="SSF55785">
    <property type="entry name" value="PYP-like sensor domain (PAS domain)"/>
    <property type="match status" value="1"/>
</dbReference>
<proteinExistence type="predicted"/>
<sequence>MNSRNGAGNADNHYSQAQSSGKSHHPNVNYTSSVKKGNSGSKAIAQYPDDARIHAVFEQSAESEKFFDYSKNIMTTKDHVAEQQITAYSSKIQRGGHIQPFGFMIAVDEANAPSLLGITLHSVPRLERPEILTIGTDVKTLFKSYETSFTIFFNVFCCF</sequence>
<dbReference type="InterPro" id="IPR035965">
    <property type="entry name" value="PAS-like_dom_sf"/>
</dbReference>
<evidence type="ECO:0000259" key="2">
    <source>
        <dbReference type="Pfam" id="PF08446"/>
    </source>
</evidence>
<keyword evidence="4" id="KW-1185">Reference proteome</keyword>
<comment type="caution">
    <text evidence="3">The sequence shown here is derived from an EMBL/GenBank/DDBJ whole genome shotgun (WGS) entry which is preliminary data.</text>
</comment>
<organism evidence="3 4">
    <name type="scientific">Abeliophyllum distichum</name>
    <dbReference type="NCBI Taxonomy" id="126358"/>
    <lineage>
        <taxon>Eukaryota</taxon>
        <taxon>Viridiplantae</taxon>
        <taxon>Streptophyta</taxon>
        <taxon>Embryophyta</taxon>
        <taxon>Tracheophyta</taxon>
        <taxon>Spermatophyta</taxon>
        <taxon>Magnoliopsida</taxon>
        <taxon>eudicotyledons</taxon>
        <taxon>Gunneridae</taxon>
        <taxon>Pentapetalae</taxon>
        <taxon>asterids</taxon>
        <taxon>lamiids</taxon>
        <taxon>Lamiales</taxon>
        <taxon>Oleaceae</taxon>
        <taxon>Forsythieae</taxon>
        <taxon>Abeliophyllum</taxon>
    </lineage>
</organism>
<protein>
    <submittedName>
        <fullName evidence="3">Phytochrome B</fullName>
    </submittedName>
</protein>
<name>A0ABD1U4U8_9LAMI</name>
<feature type="compositionally biased region" description="Polar residues" evidence="1">
    <location>
        <begin position="1"/>
        <end position="41"/>
    </location>
</feature>
<dbReference type="InterPro" id="IPR013654">
    <property type="entry name" value="PAS_2"/>
</dbReference>
<dbReference type="Proteomes" id="UP001604336">
    <property type="component" value="Unassembled WGS sequence"/>
</dbReference>
<feature type="domain" description="PAS fold-2" evidence="2">
    <location>
        <begin position="87"/>
        <end position="145"/>
    </location>
</feature>
<dbReference type="EMBL" id="JBFOLK010000004">
    <property type="protein sequence ID" value="KAL2519663.1"/>
    <property type="molecule type" value="Genomic_DNA"/>
</dbReference>